<dbReference type="EMBL" id="QEFC01000948">
    <property type="protein sequence ID" value="KAE9461686.1"/>
    <property type="molecule type" value="Genomic_DNA"/>
</dbReference>
<dbReference type="InterPro" id="IPR004864">
    <property type="entry name" value="LEA_2"/>
</dbReference>
<protein>
    <recommendedName>
        <fullName evidence="6">Late embryogenesis abundant protein LEA-2 subgroup domain-containing protein</fullName>
    </recommendedName>
</protein>
<dbReference type="PANTHER" id="PTHR31415:SF3">
    <property type="entry name" value="LATE EMBRYOGENESIS ABUNDANT (LEA) HYDROXYPROLINE-RICH GLYCOPROTEIN FAMILY"/>
    <property type="match status" value="1"/>
</dbReference>
<evidence type="ECO:0000313" key="7">
    <source>
        <dbReference type="EMBL" id="KAE9461686.1"/>
    </source>
</evidence>
<sequence length="370" mass="41802">MHSQDQLPVHINQDERQFRRHHTRHYYMQRVQESLAKRVSKVICGVFLTLLLIAGVIVFITWLSLRPHRPRFHVRDFSVPALAQPNGFENAQVIFNVTDRNPNQHIGIYYDAMQVTLYYQDQGIGGASLLFPFYQGSKNTTVLYGVLSGATLTVNNGRWTEFQKDKAQGVVVFRLQFTSTIRFKVTTWGSKRHKMHANCDVGVGPDVAAWLSLIPKSPSFAISDFRIPASNRTNSSVSHRGEVVPNTSLSFNLTISNPNKGTGIQYSDIHITLYHKGASIGTRPVIPGFYQSHKKSVSCSVLVNAGGQFWRGIGNGNIVVLRAGLETGVRYRILRWKTEKHRMDFEAFVIIDRQGRIDGEKNISLHRIPS</sequence>
<keyword evidence="4 5" id="KW-0472">Membrane</keyword>
<proteinExistence type="predicted"/>
<keyword evidence="3 5" id="KW-1133">Transmembrane helix</keyword>
<dbReference type="PANTHER" id="PTHR31415">
    <property type="entry name" value="OS05G0367900 PROTEIN"/>
    <property type="match status" value="1"/>
</dbReference>
<name>A0A6A4LLK5_9ERIC</name>
<dbReference type="Pfam" id="PF03168">
    <property type="entry name" value="LEA_2"/>
    <property type="match status" value="2"/>
</dbReference>
<reference evidence="7 8" key="1">
    <citation type="journal article" date="2019" name="Genome Biol. Evol.">
        <title>The Rhododendron genome and chromosomal organization provide insight into shared whole-genome duplications across the heath family (Ericaceae).</title>
        <authorList>
            <person name="Soza V.L."/>
            <person name="Lindsley D."/>
            <person name="Waalkes A."/>
            <person name="Ramage E."/>
            <person name="Patwardhan R.P."/>
            <person name="Burton J.N."/>
            <person name="Adey A."/>
            <person name="Kumar A."/>
            <person name="Qiu R."/>
            <person name="Shendure J."/>
            <person name="Hall B."/>
        </authorList>
    </citation>
    <scope>NUCLEOTIDE SEQUENCE [LARGE SCALE GENOMIC DNA]</scope>
    <source>
        <strain evidence="7">RSF 1966-606</strain>
    </source>
</reference>
<organism evidence="7 8">
    <name type="scientific">Rhododendron williamsianum</name>
    <dbReference type="NCBI Taxonomy" id="262921"/>
    <lineage>
        <taxon>Eukaryota</taxon>
        <taxon>Viridiplantae</taxon>
        <taxon>Streptophyta</taxon>
        <taxon>Embryophyta</taxon>
        <taxon>Tracheophyta</taxon>
        <taxon>Spermatophyta</taxon>
        <taxon>Magnoliopsida</taxon>
        <taxon>eudicotyledons</taxon>
        <taxon>Gunneridae</taxon>
        <taxon>Pentapetalae</taxon>
        <taxon>asterids</taxon>
        <taxon>Ericales</taxon>
        <taxon>Ericaceae</taxon>
        <taxon>Ericoideae</taxon>
        <taxon>Rhodoreae</taxon>
        <taxon>Rhododendron</taxon>
    </lineage>
</organism>
<feature type="domain" description="Late embryogenesis abundant protein LEA-2 subgroup" evidence="6">
    <location>
        <begin position="253"/>
        <end position="320"/>
    </location>
</feature>
<dbReference type="InterPro" id="IPR044839">
    <property type="entry name" value="NDR1-like"/>
</dbReference>
<evidence type="ECO:0000256" key="1">
    <source>
        <dbReference type="ARBA" id="ARBA00004167"/>
    </source>
</evidence>
<keyword evidence="2 5" id="KW-0812">Transmembrane</keyword>
<feature type="non-terminal residue" evidence="7">
    <location>
        <position position="1"/>
    </location>
</feature>
<evidence type="ECO:0000313" key="8">
    <source>
        <dbReference type="Proteomes" id="UP000428333"/>
    </source>
</evidence>
<keyword evidence="8" id="KW-1185">Reference proteome</keyword>
<dbReference type="GO" id="GO:0009506">
    <property type="term" value="C:plasmodesma"/>
    <property type="evidence" value="ECO:0007669"/>
    <property type="project" value="TreeGrafter"/>
</dbReference>
<evidence type="ECO:0000256" key="2">
    <source>
        <dbReference type="ARBA" id="ARBA00022692"/>
    </source>
</evidence>
<evidence type="ECO:0000256" key="5">
    <source>
        <dbReference type="SAM" id="Phobius"/>
    </source>
</evidence>
<dbReference type="OrthoDB" id="779224at2759"/>
<gene>
    <name evidence="7" type="ORF">C3L33_06386</name>
</gene>
<evidence type="ECO:0000256" key="3">
    <source>
        <dbReference type="ARBA" id="ARBA00022989"/>
    </source>
</evidence>
<feature type="domain" description="Late embryogenesis abundant protein LEA-2 subgroup" evidence="6">
    <location>
        <begin position="100"/>
        <end position="199"/>
    </location>
</feature>
<dbReference type="GO" id="GO:0098542">
    <property type="term" value="P:defense response to other organism"/>
    <property type="evidence" value="ECO:0007669"/>
    <property type="project" value="InterPro"/>
</dbReference>
<evidence type="ECO:0000256" key="4">
    <source>
        <dbReference type="ARBA" id="ARBA00023136"/>
    </source>
</evidence>
<comment type="subcellular location">
    <subcellularLocation>
        <location evidence="1">Membrane</location>
        <topology evidence="1">Single-pass membrane protein</topology>
    </subcellularLocation>
</comment>
<dbReference type="Proteomes" id="UP000428333">
    <property type="component" value="Linkage Group LG04"/>
</dbReference>
<dbReference type="GO" id="GO:0005886">
    <property type="term" value="C:plasma membrane"/>
    <property type="evidence" value="ECO:0007669"/>
    <property type="project" value="TreeGrafter"/>
</dbReference>
<feature type="transmembrane region" description="Helical" evidence="5">
    <location>
        <begin position="42"/>
        <end position="65"/>
    </location>
</feature>
<accession>A0A6A4LLK5</accession>
<dbReference type="AlphaFoldDB" id="A0A6A4LLK5"/>
<evidence type="ECO:0000259" key="6">
    <source>
        <dbReference type="Pfam" id="PF03168"/>
    </source>
</evidence>
<comment type="caution">
    <text evidence="7">The sequence shown here is derived from an EMBL/GenBank/DDBJ whole genome shotgun (WGS) entry which is preliminary data.</text>
</comment>